<dbReference type="PANTHER" id="PTHR31140">
    <property type="entry name" value="B3 DOMAIN-CONTAINING TRANSCRIPTION FACTOR ABI3"/>
    <property type="match status" value="1"/>
</dbReference>
<dbReference type="FunFam" id="2.40.330.10:FF:000003">
    <property type="entry name" value="B3 domain-containing transcription factor FUS3"/>
    <property type="match status" value="1"/>
</dbReference>
<dbReference type="GO" id="GO:0003700">
    <property type="term" value="F:DNA-binding transcription factor activity"/>
    <property type="evidence" value="ECO:0007669"/>
    <property type="project" value="InterPro"/>
</dbReference>
<keyword evidence="5" id="KW-0539">Nucleus</keyword>
<dbReference type="Pfam" id="PF02362">
    <property type="entry name" value="B3"/>
    <property type="match status" value="1"/>
</dbReference>
<evidence type="ECO:0000313" key="8">
    <source>
        <dbReference type="EMBL" id="KAK9756787.1"/>
    </source>
</evidence>
<dbReference type="InterPro" id="IPR003340">
    <property type="entry name" value="B3_DNA-bd"/>
</dbReference>
<evidence type="ECO:0000256" key="1">
    <source>
        <dbReference type="ARBA" id="ARBA00004123"/>
    </source>
</evidence>
<dbReference type="GO" id="GO:0003677">
    <property type="term" value="F:DNA binding"/>
    <property type="evidence" value="ECO:0007669"/>
    <property type="project" value="UniProtKB-KW"/>
</dbReference>
<protein>
    <recommendedName>
        <fullName evidence="7">TF-B3 domain-containing protein</fullName>
    </recommendedName>
</protein>
<dbReference type="PROSITE" id="PS50863">
    <property type="entry name" value="B3"/>
    <property type="match status" value="1"/>
</dbReference>
<feature type="region of interest" description="Disordered" evidence="6">
    <location>
        <begin position="650"/>
        <end position="685"/>
    </location>
</feature>
<dbReference type="InterPro" id="IPR044800">
    <property type="entry name" value="LEC2-like"/>
</dbReference>
<name>A0AAW1NEL4_SAPOF</name>
<comment type="caution">
    <text evidence="8">The sequence shown here is derived from an EMBL/GenBank/DDBJ whole genome shotgun (WGS) entry which is preliminary data.</text>
</comment>
<feature type="compositionally biased region" description="Basic residues" evidence="6">
    <location>
        <begin position="426"/>
        <end position="451"/>
    </location>
</feature>
<gene>
    <name evidence="8" type="ORF">RND81_01G121100</name>
</gene>
<organism evidence="8 9">
    <name type="scientific">Saponaria officinalis</name>
    <name type="common">Common soapwort</name>
    <name type="synonym">Lychnis saponaria</name>
    <dbReference type="NCBI Taxonomy" id="3572"/>
    <lineage>
        <taxon>Eukaryota</taxon>
        <taxon>Viridiplantae</taxon>
        <taxon>Streptophyta</taxon>
        <taxon>Embryophyta</taxon>
        <taxon>Tracheophyta</taxon>
        <taxon>Spermatophyta</taxon>
        <taxon>Magnoliopsida</taxon>
        <taxon>eudicotyledons</taxon>
        <taxon>Gunneridae</taxon>
        <taxon>Pentapetalae</taxon>
        <taxon>Caryophyllales</taxon>
        <taxon>Caryophyllaceae</taxon>
        <taxon>Caryophylleae</taxon>
        <taxon>Saponaria</taxon>
    </lineage>
</organism>
<keyword evidence="9" id="KW-1185">Reference proteome</keyword>
<reference evidence="8" key="1">
    <citation type="submission" date="2024-03" db="EMBL/GenBank/DDBJ databases">
        <title>WGS assembly of Saponaria officinalis var. Norfolk2.</title>
        <authorList>
            <person name="Jenkins J."/>
            <person name="Shu S."/>
            <person name="Grimwood J."/>
            <person name="Barry K."/>
            <person name="Goodstein D."/>
            <person name="Schmutz J."/>
            <person name="Leebens-Mack J."/>
            <person name="Osbourn A."/>
        </authorList>
    </citation>
    <scope>NUCLEOTIDE SEQUENCE [LARGE SCALE GENOMIC DNA]</scope>
    <source>
        <strain evidence="8">JIC</strain>
    </source>
</reference>
<evidence type="ECO:0000256" key="4">
    <source>
        <dbReference type="ARBA" id="ARBA00023163"/>
    </source>
</evidence>
<comment type="subcellular location">
    <subcellularLocation>
        <location evidence="1">Nucleus</location>
    </subcellularLocation>
</comment>
<feature type="compositionally biased region" description="Low complexity" evidence="6">
    <location>
        <begin position="292"/>
        <end position="309"/>
    </location>
</feature>
<evidence type="ECO:0000256" key="3">
    <source>
        <dbReference type="ARBA" id="ARBA00023125"/>
    </source>
</evidence>
<feature type="domain" description="TF-B3" evidence="7">
    <location>
        <begin position="548"/>
        <end position="650"/>
    </location>
</feature>
<keyword evidence="3" id="KW-0238">DNA-binding</keyword>
<dbReference type="InterPro" id="IPR015300">
    <property type="entry name" value="DNA-bd_pseudobarrel_sf"/>
</dbReference>
<dbReference type="GO" id="GO:0005634">
    <property type="term" value="C:nucleus"/>
    <property type="evidence" value="ECO:0007669"/>
    <property type="project" value="UniProtKB-SubCell"/>
</dbReference>
<evidence type="ECO:0000259" key="7">
    <source>
        <dbReference type="PROSITE" id="PS50863"/>
    </source>
</evidence>
<dbReference type="AlphaFoldDB" id="A0AAW1NEL4"/>
<evidence type="ECO:0000256" key="5">
    <source>
        <dbReference type="ARBA" id="ARBA00023242"/>
    </source>
</evidence>
<keyword evidence="4" id="KW-0804">Transcription</keyword>
<evidence type="ECO:0000256" key="6">
    <source>
        <dbReference type="SAM" id="MobiDB-lite"/>
    </source>
</evidence>
<feature type="region of interest" description="Disordered" evidence="6">
    <location>
        <begin position="416"/>
        <end position="466"/>
    </location>
</feature>
<dbReference type="SUPFAM" id="SSF101936">
    <property type="entry name" value="DNA-binding pseudobarrel domain"/>
    <property type="match status" value="1"/>
</dbReference>
<dbReference type="CDD" id="cd10015">
    <property type="entry name" value="BfiI_C_EcoRII_N_B3"/>
    <property type="match status" value="1"/>
</dbReference>
<accession>A0AAW1NEL4</accession>
<dbReference type="EMBL" id="JBDFQZ010000001">
    <property type="protein sequence ID" value="KAK9756787.1"/>
    <property type="molecule type" value="Genomic_DNA"/>
</dbReference>
<proteinExistence type="predicted"/>
<feature type="compositionally biased region" description="Low complexity" evidence="6">
    <location>
        <begin position="113"/>
        <end position="131"/>
    </location>
</feature>
<evidence type="ECO:0000256" key="2">
    <source>
        <dbReference type="ARBA" id="ARBA00023015"/>
    </source>
</evidence>
<feature type="region of interest" description="Disordered" evidence="6">
    <location>
        <begin position="288"/>
        <end position="309"/>
    </location>
</feature>
<dbReference type="Gene3D" id="2.40.330.10">
    <property type="entry name" value="DNA-binding pseudobarrel domain"/>
    <property type="match status" value="1"/>
</dbReference>
<keyword evidence="2" id="KW-0805">Transcription regulation</keyword>
<dbReference type="Proteomes" id="UP001443914">
    <property type="component" value="Unassembled WGS sequence"/>
</dbReference>
<feature type="region of interest" description="Disordered" evidence="6">
    <location>
        <begin position="113"/>
        <end position="137"/>
    </location>
</feature>
<dbReference type="PANTHER" id="PTHR31140:SF81">
    <property type="entry name" value="B3 DOMAIN-CONTAINING TRANSCRIPTION FACTOR ABI3"/>
    <property type="match status" value="1"/>
</dbReference>
<sequence>MKDLGMHDEDLSGFDVFSQDQEVVVVVGREDEEIWFETASQNNKNPSFNNSFSNSNNNMNVDDNNNNELFDMEGSDPTSLFYAEFPPLPDFPCKSSSSSSSNRVAASKRLMTSTATSSSASTASSGTASWAHDPNPLNQPGTVLDECMDMMENLGCLDLLETGDICWDPSPLFKPENKHVLHPVEEDEEHVFRQFMLENECGNNGSACVDLGQTSGSGGGGGVHQEDELAMVFFEWLKSNKESVSAEDLRNIKIKKSTIDSAAKRLGGGKEGMKQLLKLILQWVQNHHLHTNPSNPNNPNSNPNNANNADVDFGCMNPYPAPFTPDVMQMVPCGPTHGFTPVVGGFMGGDPYGTGYPPTIQAPDYQAWAQPVGPMHYGMSHPITYGSFPDPGFGGYGAGYPGGFYYHPSPGGEGLVRTGSSATKEARKKRMARQRRLFTHHHRSSSSHHGHQSSNDSKINGGVGNVNCGVVAPNPSHANWVYWPHHQPQPMVPTPGQVNYSVPGTGHIVGQLAPSPERVGFSGFPRQVGSGVEKKQGWKTEKNLKFLLQKVLKQSDVGNLGRIVLPKKEAETHLPELEARDGIPIAMEDIATSRVWNMRYRFWPNNKSRMYLLENTGDFVRSNGLQEGDFIVIYSDVKCGKYMIRGVKVRPQQGAKPETTSKTNNKPSKSQKTQGSSIQVGNDLL</sequence>
<evidence type="ECO:0000313" key="9">
    <source>
        <dbReference type="Proteomes" id="UP001443914"/>
    </source>
</evidence>
<feature type="compositionally biased region" description="Polar residues" evidence="6">
    <location>
        <begin position="658"/>
        <end position="685"/>
    </location>
</feature>
<dbReference type="SMART" id="SM01019">
    <property type="entry name" value="B3"/>
    <property type="match status" value="1"/>
</dbReference>